<dbReference type="HOGENOM" id="CLU_566180_0_0_1"/>
<accession>U1GMT3</accession>
<name>U1GMT3_ENDPU</name>
<dbReference type="OrthoDB" id="4136242at2759"/>
<dbReference type="RefSeq" id="XP_007801180.1">
    <property type="nucleotide sequence ID" value="XM_007802989.1"/>
</dbReference>
<dbReference type="GeneID" id="19238095"/>
<sequence length="497" mass="54827">MTPAAEGTDVSGAQLSNAGFLPYSSKLQDVAELLIEHIARLLGSSIDRVRHSYESLEPGFHLVFKRELCLKHDKLTLNDHKGKRPLQLIGHEKLVHAVADPSDALEILARLLEKGRVEAVKAARRAEKGQHATNPLVIDVSNLITQAELSSQHDIELRFNDQGMAASWKHPPNISLEGLQEITSLRDLHCHQNLALKQPMEFCTFMGGGGGSDVIQAAALAKLFTKANRIMRVPAVISIRALLSKSTSAGERRSVWHEDDPKCNLLESSKGDLKIELHHQGNARFVEDAIVDDFDNVRLVVDDKSQDEQRRNRYEGAIGENVDSIIVVDTGGDVLGGMDSHASKKAPDQDRRTQLATAQIAAAKNLNAIVAIAAVGVDAPPDAQRKLEASDAVYYRFTEGDKKYLKELYSKWHFNGTPENLKQHPEHYGKTPFAMLASFDLQPGQRGSFHALPLPESVINDFDNPWACITWVAPEMSCLILVNQAKLLSVIAPQRND</sequence>
<dbReference type="Proteomes" id="UP000019373">
    <property type="component" value="Unassembled WGS sequence"/>
</dbReference>
<organism evidence="1 2">
    <name type="scientific">Endocarpon pusillum (strain Z07020 / HMAS-L-300199)</name>
    <name type="common">Lichen-forming fungus</name>
    <dbReference type="NCBI Taxonomy" id="1263415"/>
    <lineage>
        <taxon>Eukaryota</taxon>
        <taxon>Fungi</taxon>
        <taxon>Dikarya</taxon>
        <taxon>Ascomycota</taxon>
        <taxon>Pezizomycotina</taxon>
        <taxon>Eurotiomycetes</taxon>
        <taxon>Chaetothyriomycetidae</taxon>
        <taxon>Verrucariales</taxon>
        <taxon>Verrucariaceae</taxon>
        <taxon>Endocarpon</taxon>
    </lineage>
</organism>
<gene>
    <name evidence="1" type="ORF">EPUS_03047</name>
</gene>
<reference evidence="2" key="1">
    <citation type="journal article" date="2014" name="BMC Genomics">
        <title>Genome characteristics reveal the impact of lichenization on lichen-forming fungus Endocarpon pusillum Hedwig (Verrucariales, Ascomycota).</title>
        <authorList>
            <person name="Wang Y.-Y."/>
            <person name="Liu B."/>
            <person name="Zhang X.-Y."/>
            <person name="Zhou Q.-M."/>
            <person name="Zhang T."/>
            <person name="Li H."/>
            <person name="Yu Y.-F."/>
            <person name="Zhang X.-L."/>
            <person name="Hao X.-Y."/>
            <person name="Wang M."/>
            <person name="Wang L."/>
            <person name="Wei J.-C."/>
        </authorList>
    </citation>
    <scope>NUCLEOTIDE SEQUENCE [LARGE SCALE GENOMIC DNA]</scope>
    <source>
        <strain evidence="2">Z07020 / HMAS-L-300199</strain>
    </source>
</reference>
<keyword evidence="2" id="KW-1185">Reference proteome</keyword>
<dbReference type="EMBL" id="KE720972">
    <property type="protein sequence ID" value="ERF73206.1"/>
    <property type="molecule type" value="Genomic_DNA"/>
</dbReference>
<dbReference type="AlphaFoldDB" id="U1GMT3"/>
<evidence type="ECO:0000313" key="2">
    <source>
        <dbReference type="Proteomes" id="UP000019373"/>
    </source>
</evidence>
<evidence type="ECO:0000313" key="1">
    <source>
        <dbReference type="EMBL" id="ERF73206.1"/>
    </source>
</evidence>
<dbReference type="OMA" id="WRTGSQG"/>
<proteinExistence type="predicted"/>
<protein>
    <submittedName>
        <fullName evidence="1">Uncharacterized protein</fullName>
    </submittedName>
</protein>
<dbReference type="eggNOG" id="ENOG502T7B0">
    <property type="taxonomic scope" value="Eukaryota"/>
</dbReference>